<dbReference type="EMBL" id="FOGI01000001">
    <property type="protein sequence ID" value="SER08515.1"/>
    <property type="molecule type" value="Genomic_DNA"/>
</dbReference>
<sequence>MSSLAPPNAVRQELGFYLRRPGLVLSGAVIVFVLLCAVAPELFTSQDPIAGVPAERLQGPSAAHLFGTDETGRDVFARVVHGAALSLRATVLSVLVSLIAGAALGLLAGSRGGWVDSLVMRVVDVLQSVPSILLSLALVTALGFGTTNVAIAVGVANLATFARLMRAEVLRVRTGVFVEAARAAGVRWTGVLARHILPNSLGPVLVLATLSFGTAVLEVSALSFLGYGATPPTPEWGSLVAGGRGFLATAWWMTTFPGLTVAAVVLATNRISRALDGERRLG</sequence>
<evidence type="ECO:0000256" key="7">
    <source>
        <dbReference type="RuleBase" id="RU363032"/>
    </source>
</evidence>
<dbReference type="Pfam" id="PF00528">
    <property type="entry name" value="BPD_transp_1"/>
    <property type="match status" value="1"/>
</dbReference>
<dbReference type="RefSeq" id="WP_245782150.1">
    <property type="nucleotide sequence ID" value="NZ_FOGI01000001.1"/>
</dbReference>
<evidence type="ECO:0000256" key="2">
    <source>
        <dbReference type="ARBA" id="ARBA00022448"/>
    </source>
</evidence>
<dbReference type="InterPro" id="IPR050366">
    <property type="entry name" value="BP-dependent_transpt_permease"/>
</dbReference>
<feature type="transmembrane region" description="Helical" evidence="7">
    <location>
        <begin position="132"/>
        <end position="156"/>
    </location>
</feature>
<keyword evidence="10" id="KW-1185">Reference proteome</keyword>
<dbReference type="PANTHER" id="PTHR43386:SF25">
    <property type="entry name" value="PEPTIDE ABC TRANSPORTER PERMEASE PROTEIN"/>
    <property type="match status" value="1"/>
</dbReference>
<reference evidence="10" key="1">
    <citation type="submission" date="2016-10" db="EMBL/GenBank/DDBJ databases">
        <authorList>
            <person name="Varghese N."/>
            <person name="Submissions S."/>
        </authorList>
    </citation>
    <scope>NUCLEOTIDE SEQUENCE [LARGE SCALE GENOMIC DNA]</scope>
    <source>
        <strain evidence="10">DSM 44260</strain>
    </source>
</reference>
<dbReference type="InterPro" id="IPR000515">
    <property type="entry name" value="MetI-like"/>
</dbReference>
<accession>A0A1H9LBI8</accession>
<feature type="transmembrane region" description="Helical" evidence="7">
    <location>
        <begin position="204"/>
        <end position="229"/>
    </location>
</feature>
<keyword evidence="2 7" id="KW-0813">Transport</keyword>
<feature type="transmembrane region" description="Helical" evidence="7">
    <location>
        <begin position="91"/>
        <end position="112"/>
    </location>
</feature>
<dbReference type="PROSITE" id="PS50928">
    <property type="entry name" value="ABC_TM1"/>
    <property type="match status" value="1"/>
</dbReference>
<feature type="transmembrane region" description="Helical" evidence="7">
    <location>
        <begin position="249"/>
        <end position="271"/>
    </location>
</feature>
<protein>
    <submittedName>
        <fullName evidence="9">Peptide/nickel transport system permease protein</fullName>
    </submittedName>
</protein>
<keyword evidence="4 7" id="KW-0812">Transmembrane</keyword>
<dbReference type="InterPro" id="IPR035906">
    <property type="entry name" value="MetI-like_sf"/>
</dbReference>
<dbReference type="Proteomes" id="UP000199051">
    <property type="component" value="Unassembled WGS sequence"/>
</dbReference>
<dbReference type="Gene3D" id="1.10.3720.10">
    <property type="entry name" value="MetI-like"/>
    <property type="match status" value="1"/>
</dbReference>
<name>A0A1H9LBI8_9PSEU</name>
<evidence type="ECO:0000256" key="5">
    <source>
        <dbReference type="ARBA" id="ARBA00022989"/>
    </source>
</evidence>
<comment type="subcellular location">
    <subcellularLocation>
        <location evidence="1 7">Cell membrane</location>
        <topology evidence="1 7">Multi-pass membrane protein</topology>
    </subcellularLocation>
</comment>
<evidence type="ECO:0000256" key="3">
    <source>
        <dbReference type="ARBA" id="ARBA00022475"/>
    </source>
</evidence>
<evidence type="ECO:0000256" key="4">
    <source>
        <dbReference type="ARBA" id="ARBA00022692"/>
    </source>
</evidence>
<organism evidence="9 10">
    <name type="scientific">Actinokineospora terrae</name>
    <dbReference type="NCBI Taxonomy" id="155974"/>
    <lineage>
        <taxon>Bacteria</taxon>
        <taxon>Bacillati</taxon>
        <taxon>Actinomycetota</taxon>
        <taxon>Actinomycetes</taxon>
        <taxon>Pseudonocardiales</taxon>
        <taxon>Pseudonocardiaceae</taxon>
        <taxon>Actinokineospora</taxon>
    </lineage>
</organism>
<dbReference type="SUPFAM" id="SSF161098">
    <property type="entry name" value="MetI-like"/>
    <property type="match status" value="1"/>
</dbReference>
<evidence type="ECO:0000256" key="1">
    <source>
        <dbReference type="ARBA" id="ARBA00004651"/>
    </source>
</evidence>
<keyword evidence="3" id="KW-1003">Cell membrane</keyword>
<feature type="domain" description="ABC transmembrane type-1" evidence="8">
    <location>
        <begin position="83"/>
        <end position="272"/>
    </location>
</feature>
<dbReference type="STRING" id="155974.SAMN04487818_101530"/>
<dbReference type="CDD" id="cd06261">
    <property type="entry name" value="TM_PBP2"/>
    <property type="match status" value="1"/>
</dbReference>
<keyword evidence="5 7" id="KW-1133">Transmembrane helix</keyword>
<dbReference type="GO" id="GO:0055085">
    <property type="term" value="P:transmembrane transport"/>
    <property type="evidence" value="ECO:0007669"/>
    <property type="project" value="InterPro"/>
</dbReference>
<dbReference type="GO" id="GO:0005886">
    <property type="term" value="C:plasma membrane"/>
    <property type="evidence" value="ECO:0007669"/>
    <property type="project" value="UniProtKB-SubCell"/>
</dbReference>
<evidence type="ECO:0000259" key="8">
    <source>
        <dbReference type="PROSITE" id="PS50928"/>
    </source>
</evidence>
<evidence type="ECO:0000313" key="9">
    <source>
        <dbReference type="EMBL" id="SER08515.1"/>
    </source>
</evidence>
<keyword evidence="6 7" id="KW-0472">Membrane</keyword>
<evidence type="ECO:0000256" key="6">
    <source>
        <dbReference type="ARBA" id="ARBA00023136"/>
    </source>
</evidence>
<dbReference type="PANTHER" id="PTHR43386">
    <property type="entry name" value="OLIGOPEPTIDE TRANSPORT SYSTEM PERMEASE PROTEIN APPC"/>
    <property type="match status" value="1"/>
</dbReference>
<comment type="similarity">
    <text evidence="7">Belongs to the binding-protein-dependent transport system permease family.</text>
</comment>
<proteinExistence type="inferred from homology"/>
<dbReference type="AlphaFoldDB" id="A0A1H9LBI8"/>
<feature type="transmembrane region" description="Helical" evidence="7">
    <location>
        <begin position="20"/>
        <end position="39"/>
    </location>
</feature>
<evidence type="ECO:0000313" key="10">
    <source>
        <dbReference type="Proteomes" id="UP000199051"/>
    </source>
</evidence>
<gene>
    <name evidence="9" type="ORF">SAMN04487818_101530</name>
</gene>